<feature type="transmembrane region" description="Helical" evidence="6">
    <location>
        <begin position="119"/>
        <end position="144"/>
    </location>
</feature>
<dbReference type="AlphaFoldDB" id="A0A3A3ZLM7"/>
<dbReference type="Proteomes" id="UP000265614">
    <property type="component" value="Unassembled WGS sequence"/>
</dbReference>
<evidence type="ECO:0000313" key="7">
    <source>
        <dbReference type="EMBL" id="RJK97166.1"/>
    </source>
</evidence>
<feature type="transmembrane region" description="Helical" evidence="6">
    <location>
        <begin position="442"/>
        <end position="461"/>
    </location>
</feature>
<dbReference type="PIRSF" id="PIRSF006060">
    <property type="entry name" value="AA_transporter"/>
    <property type="match status" value="1"/>
</dbReference>
<dbReference type="Pfam" id="PF13520">
    <property type="entry name" value="AA_permease_2"/>
    <property type="match status" value="1"/>
</dbReference>
<feature type="transmembrane region" description="Helical" evidence="6">
    <location>
        <begin position="410"/>
        <end position="430"/>
    </location>
</feature>
<evidence type="ECO:0000256" key="3">
    <source>
        <dbReference type="ARBA" id="ARBA00022692"/>
    </source>
</evidence>
<dbReference type="PANTHER" id="PTHR43243">
    <property type="entry name" value="INNER MEMBRANE TRANSPORTER YGJI-RELATED"/>
    <property type="match status" value="1"/>
</dbReference>
<evidence type="ECO:0000256" key="2">
    <source>
        <dbReference type="ARBA" id="ARBA00022448"/>
    </source>
</evidence>
<comment type="subcellular location">
    <subcellularLocation>
        <location evidence="1">Membrane</location>
        <topology evidence="1">Multi-pass membrane protein</topology>
    </subcellularLocation>
</comment>
<accession>A0A3A3ZLM7</accession>
<organism evidence="7 8">
    <name type="scientific">Vallicoccus soli</name>
    <dbReference type="NCBI Taxonomy" id="2339232"/>
    <lineage>
        <taxon>Bacteria</taxon>
        <taxon>Bacillati</taxon>
        <taxon>Actinomycetota</taxon>
        <taxon>Actinomycetes</taxon>
        <taxon>Motilibacterales</taxon>
        <taxon>Vallicoccaceae</taxon>
        <taxon>Vallicoccus</taxon>
    </lineage>
</organism>
<proteinExistence type="predicted"/>
<keyword evidence="3 6" id="KW-0812">Transmembrane</keyword>
<feature type="transmembrane region" description="Helical" evidence="6">
    <location>
        <begin position="247"/>
        <end position="268"/>
    </location>
</feature>
<feature type="transmembrane region" description="Helical" evidence="6">
    <location>
        <begin position="164"/>
        <end position="183"/>
    </location>
</feature>
<evidence type="ECO:0000256" key="6">
    <source>
        <dbReference type="SAM" id="Phobius"/>
    </source>
</evidence>
<reference evidence="7 8" key="1">
    <citation type="submission" date="2018-09" db="EMBL/GenBank/DDBJ databases">
        <title>YIM 75000 draft genome.</title>
        <authorList>
            <person name="Tang S."/>
            <person name="Feng Y."/>
        </authorList>
    </citation>
    <scope>NUCLEOTIDE SEQUENCE [LARGE SCALE GENOMIC DNA]</scope>
    <source>
        <strain evidence="7 8">YIM 75000</strain>
    </source>
</reference>
<comment type="caution">
    <text evidence="7">The sequence shown here is derived from an EMBL/GenBank/DDBJ whole genome shotgun (WGS) entry which is preliminary data.</text>
</comment>
<keyword evidence="5 6" id="KW-0472">Membrane</keyword>
<dbReference type="PANTHER" id="PTHR43243:SF4">
    <property type="entry name" value="CATIONIC AMINO ACID TRANSPORTER 4"/>
    <property type="match status" value="1"/>
</dbReference>
<sequence>MGAGLLGTGASVTARSRGVFRTKSVEQTLRDTDEPGRRLHRTLKARHLMAFGVGIVIGTGIFTLTGQQAATNAGPAVVVSFLVAGLVSALAALCYAELASTVPAAGSAYTYSYATLGELVAWIIGWDLVLEFALGAAVVARGWSSYLAGLFDLPPELFTEEAPVNVGAIVVVLALGVVAAVGIRESARLTSLLVVVKVAVCVFVIVLGALYVKASNLTPFVPESRPAEAASGLDRPLVQAVLGIDPVAFGIGGVLAAAAVVFFAYTGFEAVSGLAEETEDPQRDLPRGLLGTLALCTLLYVGVALVITGMVPFTDLDTGSPLADAFRLVGAGWAADLIAVAAVAGLTSVILVDIVTMARIGFAMSRDGLLPRAVGAVHPRWGTPFALTLGITGFVALLAGFVPLGALAEMVSIGTLFAFLLVSVGVVVLRRTRPDLHRSFRVPLSPWLPAVSALACVWLMTNLAVATWLRFLVWLVLGLAVYVLYGRTRSRLAQAEATAAPTP</sequence>
<feature type="transmembrane region" description="Helical" evidence="6">
    <location>
        <begin position="381"/>
        <end position="404"/>
    </location>
</feature>
<feature type="transmembrane region" description="Helical" evidence="6">
    <location>
        <begin position="76"/>
        <end position="98"/>
    </location>
</feature>
<evidence type="ECO:0000256" key="1">
    <source>
        <dbReference type="ARBA" id="ARBA00004141"/>
    </source>
</evidence>
<evidence type="ECO:0000313" key="8">
    <source>
        <dbReference type="Proteomes" id="UP000265614"/>
    </source>
</evidence>
<keyword evidence="4 6" id="KW-1133">Transmembrane helix</keyword>
<evidence type="ECO:0000256" key="5">
    <source>
        <dbReference type="ARBA" id="ARBA00023136"/>
    </source>
</evidence>
<feature type="transmembrane region" description="Helical" evidence="6">
    <location>
        <begin position="48"/>
        <end position="70"/>
    </location>
</feature>
<dbReference type="OrthoDB" id="9762947at2"/>
<feature type="transmembrane region" description="Helical" evidence="6">
    <location>
        <begin position="289"/>
        <end position="313"/>
    </location>
</feature>
<feature type="transmembrane region" description="Helical" evidence="6">
    <location>
        <begin position="190"/>
        <end position="212"/>
    </location>
</feature>
<dbReference type="InterPro" id="IPR002293">
    <property type="entry name" value="AA/rel_permease1"/>
</dbReference>
<name>A0A3A3ZLM7_9ACTN</name>
<dbReference type="EMBL" id="QZEZ01000002">
    <property type="protein sequence ID" value="RJK97166.1"/>
    <property type="molecule type" value="Genomic_DNA"/>
</dbReference>
<feature type="transmembrane region" description="Helical" evidence="6">
    <location>
        <begin position="467"/>
        <end position="485"/>
    </location>
</feature>
<keyword evidence="2" id="KW-0813">Transport</keyword>
<dbReference type="Gene3D" id="1.20.1740.10">
    <property type="entry name" value="Amino acid/polyamine transporter I"/>
    <property type="match status" value="1"/>
</dbReference>
<dbReference type="GO" id="GO:0016020">
    <property type="term" value="C:membrane"/>
    <property type="evidence" value="ECO:0007669"/>
    <property type="project" value="UniProtKB-SubCell"/>
</dbReference>
<protein>
    <submittedName>
        <fullName evidence="7">Amino acid permease</fullName>
    </submittedName>
</protein>
<feature type="transmembrane region" description="Helical" evidence="6">
    <location>
        <begin position="333"/>
        <end position="360"/>
    </location>
</feature>
<keyword evidence="8" id="KW-1185">Reference proteome</keyword>
<dbReference type="GO" id="GO:0015171">
    <property type="term" value="F:amino acid transmembrane transporter activity"/>
    <property type="evidence" value="ECO:0007669"/>
    <property type="project" value="TreeGrafter"/>
</dbReference>
<gene>
    <name evidence="7" type="ORF">D5H78_08210</name>
</gene>
<evidence type="ECO:0000256" key="4">
    <source>
        <dbReference type="ARBA" id="ARBA00022989"/>
    </source>
</evidence>